<comment type="caution">
    <text evidence="1">The sequence shown here is derived from an EMBL/GenBank/DDBJ whole genome shotgun (WGS) entry which is preliminary data.</text>
</comment>
<reference evidence="1 2" key="1">
    <citation type="submission" date="2018-10" db="EMBL/GenBank/DDBJ databases">
        <authorList>
            <person name="Chen X."/>
        </authorList>
    </citation>
    <scope>NUCLEOTIDE SEQUENCE [LARGE SCALE GENOMIC DNA]</scope>
    <source>
        <strain evidence="1 2">YIM 102668</strain>
    </source>
</reference>
<dbReference type="RefSeq" id="WP_121934747.1">
    <property type="nucleotide sequence ID" value="NZ_RDOJ01000010.1"/>
</dbReference>
<proteinExistence type="predicted"/>
<organism evidence="1 2">
    <name type="scientific">Faecalibacter macacae</name>
    <dbReference type="NCBI Taxonomy" id="1859289"/>
    <lineage>
        <taxon>Bacteria</taxon>
        <taxon>Pseudomonadati</taxon>
        <taxon>Bacteroidota</taxon>
        <taxon>Flavobacteriia</taxon>
        <taxon>Flavobacteriales</taxon>
        <taxon>Weeksellaceae</taxon>
        <taxon>Faecalibacter</taxon>
    </lineage>
</organism>
<dbReference type="OrthoDB" id="1452762at2"/>
<sequence length="127" mass="14913">MFKDQEGNYKLKVAFDYDDTLTDDVLFQLAKRLICKGHDVWIMTVRTSNEQYLEHCKRMNLEPKVEGRNEDLLKDAKELGIEEKIIFTDGEDKLEFYQEHQFDLLFDDDADWHTNPICEAGGIGIHL</sequence>
<protein>
    <submittedName>
        <fullName evidence="1">Uncharacterized protein</fullName>
    </submittedName>
</protein>
<evidence type="ECO:0000313" key="2">
    <source>
        <dbReference type="Proteomes" id="UP000275348"/>
    </source>
</evidence>
<dbReference type="AlphaFoldDB" id="A0A3L9M7M5"/>
<evidence type="ECO:0000313" key="1">
    <source>
        <dbReference type="EMBL" id="RLZ09227.1"/>
    </source>
</evidence>
<dbReference type="Proteomes" id="UP000275348">
    <property type="component" value="Unassembled WGS sequence"/>
</dbReference>
<name>A0A3L9M7M5_9FLAO</name>
<gene>
    <name evidence="1" type="ORF">EAH69_08375</name>
</gene>
<accession>A0A3L9M7M5</accession>
<keyword evidence="2" id="KW-1185">Reference proteome</keyword>
<dbReference type="EMBL" id="RDOJ01000010">
    <property type="protein sequence ID" value="RLZ09227.1"/>
    <property type="molecule type" value="Genomic_DNA"/>
</dbReference>